<dbReference type="GO" id="GO:0004674">
    <property type="term" value="F:protein serine/threonine kinase activity"/>
    <property type="evidence" value="ECO:0007669"/>
    <property type="project" value="TreeGrafter"/>
</dbReference>
<comment type="caution">
    <text evidence="4">The sequence shown here is derived from an EMBL/GenBank/DDBJ whole genome shotgun (WGS) entry which is preliminary data.</text>
</comment>
<keyword evidence="5" id="KW-1185">Reference proteome</keyword>
<organism evidence="4 5">
    <name type="scientific">Photobacterium galatheae</name>
    <dbReference type="NCBI Taxonomy" id="1654360"/>
    <lineage>
        <taxon>Bacteria</taxon>
        <taxon>Pseudomonadati</taxon>
        <taxon>Pseudomonadota</taxon>
        <taxon>Gammaproteobacteria</taxon>
        <taxon>Vibrionales</taxon>
        <taxon>Vibrionaceae</taxon>
        <taxon>Photobacterium</taxon>
    </lineage>
</organism>
<dbReference type="AlphaFoldDB" id="A0A066RJ48"/>
<feature type="domain" description="Protein kinase" evidence="3">
    <location>
        <begin position="1"/>
        <end position="205"/>
    </location>
</feature>
<protein>
    <recommendedName>
        <fullName evidence="3">Protein kinase domain-containing protein</fullName>
    </recommendedName>
</protein>
<dbReference type="Pfam" id="PF00069">
    <property type="entry name" value="Pkinase"/>
    <property type="match status" value="1"/>
</dbReference>
<dbReference type="SUPFAM" id="SSF56112">
    <property type="entry name" value="Protein kinase-like (PK-like)"/>
    <property type="match status" value="1"/>
</dbReference>
<dbReference type="GO" id="GO:0035556">
    <property type="term" value="P:intracellular signal transduction"/>
    <property type="evidence" value="ECO:0007669"/>
    <property type="project" value="TreeGrafter"/>
</dbReference>
<dbReference type="InterPro" id="IPR011009">
    <property type="entry name" value="Kinase-like_dom_sf"/>
</dbReference>
<sequence length="205" mass="22871">MNAEENPVRHTGSFGETVTYVKRYTSSAAMWQEWQALNECRGPGIQRAISIDPEAQSLTLAFEPAAVPLSSFGKADLRLLIAVLPAIVSVIQHCHDRGWVHGDIKPSNMLYVPATQTIRLIDFGASHRIGTSREALSEWQATPMFASPQQMSGEGLVHTGDDWYALMKIIDQVMPLVHDRLLRRTIRGVRAGVVADFQYSERTIR</sequence>
<dbReference type="GO" id="GO:0005524">
    <property type="term" value="F:ATP binding"/>
    <property type="evidence" value="ECO:0007669"/>
    <property type="project" value="UniProtKB-KW"/>
</dbReference>
<dbReference type="InterPro" id="IPR000719">
    <property type="entry name" value="Prot_kinase_dom"/>
</dbReference>
<dbReference type="Proteomes" id="UP000027192">
    <property type="component" value="Unassembled WGS sequence"/>
</dbReference>
<name>A0A066RJ48_9GAMM</name>
<keyword evidence="1" id="KW-0547">Nucleotide-binding</keyword>
<evidence type="ECO:0000313" key="4">
    <source>
        <dbReference type="EMBL" id="KDM90349.1"/>
    </source>
</evidence>
<evidence type="ECO:0000259" key="3">
    <source>
        <dbReference type="PROSITE" id="PS50011"/>
    </source>
</evidence>
<dbReference type="GO" id="GO:0005737">
    <property type="term" value="C:cytoplasm"/>
    <property type="evidence" value="ECO:0007669"/>
    <property type="project" value="TreeGrafter"/>
</dbReference>
<evidence type="ECO:0000256" key="2">
    <source>
        <dbReference type="ARBA" id="ARBA00022840"/>
    </source>
</evidence>
<dbReference type="Gene3D" id="1.10.510.10">
    <property type="entry name" value="Transferase(Phosphotransferase) domain 1"/>
    <property type="match status" value="1"/>
</dbReference>
<keyword evidence="2" id="KW-0067">ATP-binding</keyword>
<accession>A0A066RJ48</accession>
<proteinExistence type="predicted"/>
<gene>
    <name evidence="4" type="ORF">EA58_17795</name>
</gene>
<dbReference type="OrthoDB" id="9801841at2"/>
<dbReference type="PANTHER" id="PTHR24346:SF30">
    <property type="entry name" value="MATERNAL EMBRYONIC LEUCINE ZIPPER KINASE"/>
    <property type="match status" value="1"/>
</dbReference>
<dbReference type="RefSeq" id="WP_051642169.1">
    <property type="nucleotide sequence ID" value="NZ_JAGSGC010000014.1"/>
</dbReference>
<reference evidence="4 5" key="1">
    <citation type="submission" date="2014-04" db="EMBL/GenBank/DDBJ databases">
        <title>Draft genome sequence of Photobacterium halotolerans S2753: a solonamide, ngercheumicin and holomycin producer.</title>
        <authorList>
            <person name="Machado H.R."/>
            <person name="Gram L."/>
        </authorList>
    </citation>
    <scope>NUCLEOTIDE SEQUENCE [LARGE SCALE GENOMIC DNA]</scope>
    <source>
        <strain evidence="4 5">S2753</strain>
    </source>
</reference>
<evidence type="ECO:0000313" key="5">
    <source>
        <dbReference type="Proteomes" id="UP000027192"/>
    </source>
</evidence>
<dbReference type="PANTHER" id="PTHR24346">
    <property type="entry name" value="MAP/MICROTUBULE AFFINITY-REGULATING KINASE"/>
    <property type="match status" value="1"/>
</dbReference>
<evidence type="ECO:0000256" key="1">
    <source>
        <dbReference type="ARBA" id="ARBA00022741"/>
    </source>
</evidence>
<dbReference type="EMBL" id="JMIB01000034">
    <property type="protein sequence ID" value="KDM90349.1"/>
    <property type="molecule type" value="Genomic_DNA"/>
</dbReference>
<dbReference type="STRING" id="1654360.EA58_17795"/>
<dbReference type="PROSITE" id="PS50011">
    <property type="entry name" value="PROTEIN_KINASE_DOM"/>
    <property type="match status" value="1"/>
</dbReference>
<dbReference type="SMART" id="SM00220">
    <property type="entry name" value="S_TKc"/>
    <property type="match status" value="1"/>
</dbReference>